<sequence>MRLKDLKDKVVIITGSGSGIGQSLAKGYAEQGAKVVITDVSLEKTSETKEIIDKCGGASIALKCDVTQEKDVMNMVEEVINKFNTIDILVNNAGVEIGTKPIIEMKQEEWDILMNVNLKGAFLCSKHVGKLFSEKREGVLINIGSLTAKIPRWNLGAYSTSKSGIAQLTRVLALEMAEYNVRVNAVCPGATNTPMFEETRRNNPDFTFDHFILGNSKTFRAGIPLRCTADPEDQVNAALFLSSSVAKHITGQLLFVDGGESII</sequence>
<comment type="similarity">
    <text evidence="1">Belongs to the short-chain dehydrogenases/reductases (SDR) family.</text>
</comment>
<reference evidence="3" key="1">
    <citation type="submission" date="2020-09" db="EMBL/GenBank/DDBJ databases">
        <title>A novel bacterium of genus Bacillus, isolated from South China Sea.</title>
        <authorList>
            <person name="Huang H."/>
            <person name="Mo K."/>
            <person name="Hu Y."/>
        </authorList>
    </citation>
    <scope>NUCLEOTIDE SEQUENCE</scope>
    <source>
        <strain evidence="3">IB182487</strain>
    </source>
</reference>
<dbReference type="EMBL" id="JACXAI010000014">
    <property type="protein sequence ID" value="MBD1380995.1"/>
    <property type="molecule type" value="Genomic_DNA"/>
</dbReference>
<evidence type="ECO:0000256" key="2">
    <source>
        <dbReference type="ARBA" id="ARBA00023002"/>
    </source>
</evidence>
<keyword evidence="4" id="KW-1185">Reference proteome</keyword>
<dbReference type="PRINTS" id="PR00080">
    <property type="entry name" value="SDRFAMILY"/>
</dbReference>
<evidence type="ECO:0000313" key="3">
    <source>
        <dbReference type="EMBL" id="MBD1380995.1"/>
    </source>
</evidence>
<dbReference type="Pfam" id="PF13561">
    <property type="entry name" value="adh_short_C2"/>
    <property type="match status" value="1"/>
</dbReference>
<organism evidence="3 4">
    <name type="scientific">Metabacillus arenae</name>
    <dbReference type="NCBI Taxonomy" id="2771434"/>
    <lineage>
        <taxon>Bacteria</taxon>
        <taxon>Bacillati</taxon>
        <taxon>Bacillota</taxon>
        <taxon>Bacilli</taxon>
        <taxon>Bacillales</taxon>
        <taxon>Bacillaceae</taxon>
        <taxon>Metabacillus</taxon>
    </lineage>
</organism>
<name>A0A926NH60_9BACI</name>
<dbReference type="CDD" id="cd05233">
    <property type="entry name" value="SDR_c"/>
    <property type="match status" value="1"/>
</dbReference>
<gene>
    <name evidence="3" type="ORF">IC621_12200</name>
</gene>
<dbReference type="PROSITE" id="PS00061">
    <property type="entry name" value="ADH_SHORT"/>
    <property type="match status" value="1"/>
</dbReference>
<comment type="caution">
    <text evidence="3">The sequence shown here is derived from an EMBL/GenBank/DDBJ whole genome shotgun (WGS) entry which is preliminary data.</text>
</comment>
<dbReference type="Gene3D" id="3.40.50.720">
    <property type="entry name" value="NAD(P)-binding Rossmann-like Domain"/>
    <property type="match status" value="1"/>
</dbReference>
<dbReference type="PANTHER" id="PTHR42760:SF105">
    <property type="entry name" value="SORBITOL-6-PHOSPHATE 2-DEHYDROGENASE"/>
    <property type="match status" value="1"/>
</dbReference>
<dbReference type="PANTHER" id="PTHR42760">
    <property type="entry name" value="SHORT-CHAIN DEHYDROGENASES/REDUCTASES FAMILY MEMBER"/>
    <property type="match status" value="1"/>
</dbReference>
<keyword evidence="2" id="KW-0560">Oxidoreductase</keyword>
<protein>
    <submittedName>
        <fullName evidence="3">SDR family oxidoreductase</fullName>
    </submittedName>
</protein>
<dbReference type="InterPro" id="IPR002347">
    <property type="entry name" value="SDR_fam"/>
</dbReference>
<dbReference type="InterPro" id="IPR036291">
    <property type="entry name" value="NAD(P)-bd_dom_sf"/>
</dbReference>
<dbReference type="Proteomes" id="UP000626844">
    <property type="component" value="Unassembled WGS sequence"/>
</dbReference>
<dbReference type="InterPro" id="IPR020904">
    <property type="entry name" value="Sc_DH/Rdtase_CS"/>
</dbReference>
<dbReference type="NCBIfam" id="NF005559">
    <property type="entry name" value="PRK07231.1"/>
    <property type="match status" value="1"/>
</dbReference>
<dbReference type="FunFam" id="3.40.50.720:FF:000084">
    <property type="entry name" value="Short-chain dehydrogenase reductase"/>
    <property type="match status" value="1"/>
</dbReference>
<proteinExistence type="inferred from homology"/>
<evidence type="ECO:0000256" key="1">
    <source>
        <dbReference type="ARBA" id="ARBA00006484"/>
    </source>
</evidence>
<dbReference type="AlphaFoldDB" id="A0A926NH60"/>
<dbReference type="GO" id="GO:0008206">
    <property type="term" value="P:bile acid metabolic process"/>
    <property type="evidence" value="ECO:0007669"/>
    <property type="project" value="UniProtKB-ARBA"/>
</dbReference>
<dbReference type="PRINTS" id="PR00081">
    <property type="entry name" value="GDHRDH"/>
</dbReference>
<evidence type="ECO:0000313" key="4">
    <source>
        <dbReference type="Proteomes" id="UP000626844"/>
    </source>
</evidence>
<dbReference type="RefSeq" id="WP_191158589.1">
    <property type="nucleotide sequence ID" value="NZ_JACXAI010000014.1"/>
</dbReference>
<dbReference type="GO" id="GO:0016616">
    <property type="term" value="F:oxidoreductase activity, acting on the CH-OH group of donors, NAD or NADP as acceptor"/>
    <property type="evidence" value="ECO:0007669"/>
    <property type="project" value="TreeGrafter"/>
</dbReference>
<dbReference type="SUPFAM" id="SSF51735">
    <property type="entry name" value="NAD(P)-binding Rossmann-fold domains"/>
    <property type="match status" value="1"/>
</dbReference>
<accession>A0A926NH60</accession>